<name>A0ABN7AR85_9HEMI</name>
<gene>
    <name evidence="2" type="ORF">NTJ_07257</name>
</gene>
<organism evidence="2 3">
    <name type="scientific">Nesidiocoris tenuis</name>
    <dbReference type="NCBI Taxonomy" id="355587"/>
    <lineage>
        <taxon>Eukaryota</taxon>
        <taxon>Metazoa</taxon>
        <taxon>Ecdysozoa</taxon>
        <taxon>Arthropoda</taxon>
        <taxon>Hexapoda</taxon>
        <taxon>Insecta</taxon>
        <taxon>Pterygota</taxon>
        <taxon>Neoptera</taxon>
        <taxon>Paraneoptera</taxon>
        <taxon>Hemiptera</taxon>
        <taxon>Heteroptera</taxon>
        <taxon>Panheteroptera</taxon>
        <taxon>Cimicomorpha</taxon>
        <taxon>Miridae</taxon>
        <taxon>Dicyphina</taxon>
        <taxon>Nesidiocoris</taxon>
    </lineage>
</organism>
<feature type="region of interest" description="Disordered" evidence="1">
    <location>
        <begin position="1"/>
        <end position="41"/>
    </location>
</feature>
<feature type="compositionally biased region" description="Basic and acidic residues" evidence="1">
    <location>
        <begin position="30"/>
        <end position="41"/>
    </location>
</feature>
<proteinExistence type="predicted"/>
<dbReference type="EMBL" id="AP028913">
    <property type="protein sequence ID" value="BES94448.1"/>
    <property type="molecule type" value="Genomic_DNA"/>
</dbReference>
<keyword evidence="3" id="KW-1185">Reference proteome</keyword>
<evidence type="ECO:0000313" key="2">
    <source>
        <dbReference type="EMBL" id="BES94448.1"/>
    </source>
</evidence>
<dbReference type="Proteomes" id="UP001307889">
    <property type="component" value="Chromosome 5"/>
</dbReference>
<reference evidence="2 3" key="1">
    <citation type="submission" date="2023-09" db="EMBL/GenBank/DDBJ databases">
        <title>Nesidiocoris tenuis whole genome shotgun sequence.</title>
        <authorList>
            <person name="Shibata T."/>
            <person name="Shimoda M."/>
            <person name="Kobayashi T."/>
            <person name="Uehara T."/>
        </authorList>
    </citation>
    <scope>NUCLEOTIDE SEQUENCE [LARGE SCALE GENOMIC DNA]</scope>
    <source>
        <strain evidence="2 3">Japan</strain>
    </source>
</reference>
<evidence type="ECO:0000256" key="1">
    <source>
        <dbReference type="SAM" id="MobiDB-lite"/>
    </source>
</evidence>
<accession>A0ABN7AR85</accession>
<protein>
    <submittedName>
        <fullName evidence="2">Uncharacterized protein</fullName>
    </submittedName>
</protein>
<sequence length="74" mass="7957">MRPSSLKRCSTLAPASRSGGVDLAIGRPSGSDRRSCGRLDIRSPPLEFTPISPVGNERRPLTVLNFHGTEIVGR</sequence>
<evidence type="ECO:0000313" key="3">
    <source>
        <dbReference type="Proteomes" id="UP001307889"/>
    </source>
</evidence>